<protein>
    <recommendedName>
        <fullName evidence="4">tRNA pseudouridine synthase A</fullName>
        <ecNumber evidence="4">5.4.99.12</ecNumber>
    </recommendedName>
    <alternativeName>
        <fullName evidence="4">tRNA pseudouridine(38-40) synthase</fullName>
    </alternativeName>
    <alternativeName>
        <fullName evidence="4">tRNA pseudouridylate synthase I</fullName>
    </alternativeName>
    <alternativeName>
        <fullName evidence="4">tRNA-uridine isomerase I</fullName>
    </alternativeName>
</protein>
<evidence type="ECO:0000256" key="3">
    <source>
        <dbReference type="ARBA" id="ARBA00023235"/>
    </source>
</evidence>
<dbReference type="CDD" id="cd02570">
    <property type="entry name" value="PseudoU_synth_EcTruA"/>
    <property type="match status" value="1"/>
</dbReference>
<dbReference type="HOGENOM" id="CLU_014673_0_1_9"/>
<feature type="domain" description="Pseudouridine synthase I TruA alpha/beta" evidence="8">
    <location>
        <begin position="145"/>
        <end position="246"/>
    </location>
</feature>
<feature type="binding site" evidence="4 6">
    <location>
        <position position="112"/>
    </location>
    <ligand>
        <name>substrate</name>
    </ligand>
</feature>
<reference evidence="9 10" key="1">
    <citation type="submission" date="2009-01" db="EMBL/GenBank/DDBJ databases">
        <authorList>
            <person name="Fulton L."/>
            <person name="Clifton S."/>
            <person name="Fulton B."/>
            <person name="Xu J."/>
            <person name="Minx P."/>
            <person name="Pepin K.H."/>
            <person name="Johnson M."/>
            <person name="Bhonagiri V."/>
            <person name="Nash W.E."/>
            <person name="Mardis E.R."/>
            <person name="Wilson R.K."/>
        </authorList>
    </citation>
    <scope>NUCLEOTIDE SEQUENCE [LARGE SCALE GENOMIC DNA]</scope>
    <source>
        <strain evidence="9 10">DSM 5476</strain>
    </source>
</reference>
<dbReference type="STRING" id="537013.CLOSTMETH_02877"/>
<dbReference type="FunFam" id="3.30.70.580:FF:000001">
    <property type="entry name" value="tRNA pseudouridine synthase A"/>
    <property type="match status" value="1"/>
</dbReference>
<dbReference type="GO" id="GO:0031119">
    <property type="term" value="P:tRNA pseudouridine synthesis"/>
    <property type="evidence" value="ECO:0007669"/>
    <property type="project" value="UniProtKB-UniRule"/>
</dbReference>
<comment type="function">
    <text evidence="4">Formation of pseudouridine at positions 38, 39 and 40 in the anticodon stem and loop of transfer RNAs.</text>
</comment>
<dbReference type="AlphaFoldDB" id="C0EG84"/>
<feature type="domain" description="Pseudouridine synthase I TruA alpha/beta" evidence="8">
    <location>
        <begin position="11"/>
        <end position="105"/>
    </location>
</feature>
<dbReference type="PANTHER" id="PTHR11142">
    <property type="entry name" value="PSEUDOURIDYLATE SYNTHASE"/>
    <property type="match status" value="1"/>
</dbReference>
<evidence type="ECO:0000256" key="7">
    <source>
        <dbReference type="RuleBase" id="RU003792"/>
    </source>
</evidence>
<proteinExistence type="inferred from homology"/>
<dbReference type="InterPro" id="IPR001406">
    <property type="entry name" value="PsdUridine_synth_TruA"/>
</dbReference>
<evidence type="ECO:0000256" key="2">
    <source>
        <dbReference type="ARBA" id="ARBA00022694"/>
    </source>
</evidence>
<dbReference type="PIRSF" id="PIRSF001430">
    <property type="entry name" value="tRNA_psdUrid_synth"/>
    <property type="match status" value="1"/>
</dbReference>
<dbReference type="NCBIfam" id="TIGR00071">
    <property type="entry name" value="hisT_truA"/>
    <property type="match status" value="1"/>
</dbReference>
<comment type="caution">
    <text evidence="9">The sequence shown here is derived from an EMBL/GenBank/DDBJ whole genome shotgun (WGS) entry which is preliminary data.</text>
</comment>
<comment type="catalytic activity">
    <reaction evidence="4 7">
        <text>uridine(38/39/40) in tRNA = pseudouridine(38/39/40) in tRNA</text>
        <dbReference type="Rhea" id="RHEA:22376"/>
        <dbReference type="Rhea" id="RHEA-COMP:10085"/>
        <dbReference type="Rhea" id="RHEA-COMP:10087"/>
        <dbReference type="ChEBI" id="CHEBI:65314"/>
        <dbReference type="ChEBI" id="CHEBI:65315"/>
        <dbReference type="EC" id="5.4.99.12"/>
    </reaction>
</comment>
<dbReference type="EC" id="5.4.99.12" evidence="4"/>
<evidence type="ECO:0000256" key="1">
    <source>
        <dbReference type="ARBA" id="ARBA00009375"/>
    </source>
</evidence>
<accession>C0EG84</accession>
<comment type="subunit">
    <text evidence="4">Homodimer.</text>
</comment>
<dbReference type="InterPro" id="IPR020095">
    <property type="entry name" value="PsdUridine_synth_TruA_C"/>
</dbReference>
<dbReference type="GO" id="GO:0003723">
    <property type="term" value="F:RNA binding"/>
    <property type="evidence" value="ECO:0007669"/>
    <property type="project" value="InterPro"/>
</dbReference>
<evidence type="ECO:0000259" key="8">
    <source>
        <dbReference type="Pfam" id="PF01416"/>
    </source>
</evidence>
<comment type="similarity">
    <text evidence="1 4 7">Belongs to the tRNA pseudouridine synthase TruA family.</text>
</comment>
<comment type="caution">
    <text evidence="4">Lacks conserved residue(s) required for the propagation of feature annotation.</text>
</comment>
<name>C0EG84_9FIRM</name>
<dbReference type="Gene3D" id="3.30.70.660">
    <property type="entry name" value="Pseudouridine synthase I, catalytic domain, C-terminal subdomain"/>
    <property type="match status" value="1"/>
</dbReference>
<dbReference type="Proteomes" id="UP000003340">
    <property type="component" value="Unassembled WGS sequence"/>
</dbReference>
<gene>
    <name evidence="4 9" type="primary">truA</name>
    <name evidence="9" type="ORF">CLOSTMETH_02877</name>
</gene>
<keyword evidence="2 4" id="KW-0819">tRNA processing</keyword>
<evidence type="ECO:0000313" key="10">
    <source>
        <dbReference type="Proteomes" id="UP000003340"/>
    </source>
</evidence>
<dbReference type="PANTHER" id="PTHR11142:SF0">
    <property type="entry name" value="TRNA PSEUDOURIDINE SYNTHASE-LIKE 1"/>
    <property type="match status" value="1"/>
</dbReference>
<dbReference type="eggNOG" id="COG0101">
    <property type="taxonomic scope" value="Bacteria"/>
</dbReference>
<evidence type="ECO:0000256" key="6">
    <source>
        <dbReference type="PIRSR" id="PIRSR001430-2"/>
    </source>
</evidence>
<evidence type="ECO:0000256" key="4">
    <source>
        <dbReference type="HAMAP-Rule" id="MF_00171"/>
    </source>
</evidence>
<keyword evidence="10" id="KW-1185">Reference proteome</keyword>
<feature type="active site" description="Nucleophile" evidence="4 5">
    <location>
        <position position="54"/>
    </location>
</feature>
<sequence>MPMRNLLVKIAYNGAAYHGWQVQKNALTVQEVVQDAVEKLFGRREDVVGCSRTDTGVHANEYFFNMHTEKDIPCRSVMRGMNTLLPDDVAVLGCTEVEEDFHARYCCTGKEYIYKIWNAESRNPFLHRQCLRYPFPLDIQLLNRAMERFLGTHDFSAFCSAGSDVEDRVRTITQAHASREGDLVTLTVRGDGFLYNMVRILVGTLIEVQEGKLSPDDIPSVIASRDRSRAGKTAPPCGLFLNRVFYQSLN</sequence>
<dbReference type="Pfam" id="PF01416">
    <property type="entry name" value="PseudoU_synth_1"/>
    <property type="match status" value="2"/>
</dbReference>
<evidence type="ECO:0000313" key="9">
    <source>
        <dbReference type="EMBL" id="EEG29515.1"/>
    </source>
</evidence>
<dbReference type="EMBL" id="ACEC01000097">
    <property type="protein sequence ID" value="EEG29515.1"/>
    <property type="molecule type" value="Genomic_DNA"/>
</dbReference>
<organism evidence="9 10">
    <name type="scientific">[Clostridium] methylpentosum DSM 5476</name>
    <dbReference type="NCBI Taxonomy" id="537013"/>
    <lineage>
        <taxon>Bacteria</taxon>
        <taxon>Bacillati</taxon>
        <taxon>Bacillota</taxon>
        <taxon>Clostridia</taxon>
        <taxon>Eubacteriales</taxon>
        <taxon>Oscillospiraceae</taxon>
        <taxon>Oscillospiraceae incertae sedis</taxon>
    </lineage>
</organism>
<dbReference type="InterPro" id="IPR020094">
    <property type="entry name" value="TruA/RsuA/RluB/E/F_N"/>
</dbReference>
<dbReference type="SUPFAM" id="SSF55120">
    <property type="entry name" value="Pseudouridine synthase"/>
    <property type="match status" value="1"/>
</dbReference>
<keyword evidence="3 4" id="KW-0413">Isomerase</keyword>
<dbReference type="InterPro" id="IPR020097">
    <property type="entry name" value="PsdUridine_synth_TruA_a/b_dom"/>
</dbReference>
<dbReference type="InterPro" id="IPR020103">
    <property type="entry name" value="PsdUridine_synth_cat_dom_sf"/>
</dbReference>
<dbReference type="Gene3D" id="3.30.70.580">
    <property type="entry name" value="Pseudouridine synthase I, catalytic domain, N-terminal subdomain"/>
    <property type="match status" value="1"/>
</dbReference>
<reference evidence="9 10" key="2">
    <citation type="submission" date="2009-02" db="EMBL/GenBank/DDBJ databases">
        <title>Draft genome sequence of Clostridium methylpentosum (DSM 5476).</title>
        <authorList>
            <person name="Sudarsanam P."/>
            <person name="Ley R."/>
            <person name="Guruge J."/>
            <person name="Turnbaugh P.J."/>
            <person name="Mahowald M."/>
            <person name="Liep D."/>
            <person name="Gordon J."/>
        </authorList>
    </citation>
    <scope>NUCLEOTIDE SEQUENCE [LARGE SCALE GENOMIC DNA]</scope>
    <source>
        <strain evidence="9 10">DSM 5476</strain>
    </source>
</reference>
<evidence type="ECO:0000256" key="5">
    <source>
        <dbReference type="PIRSR" id="PIRSR001430-1"/>
    </source>
</evidence>
<dbReference type="GO" id="GO:0160147">
    <property type="term" value="F:tRNA pseudouridine(38-40) synthase activity"/>
    <property type="evidence" value="ECO:0007669"/>
    <property type="project" value="UniProtKB-EC"/>
</dbReference>
<dbReference type="HAMAP" id="MF_00171">
    <property type="entry name" value="TruA"/>
    <property type="match status" value="1"/>
</dbReference>